<dbReference type="Pfam" id="PF00128">
    <property type="entry name" value="Alpha-amylase"/>
    <property type="match status" value="2"/>
</dbReference>
<feature type="domain" description="Glycosyl hydrolase family 13 catalytic" evidence="6">
    <location>
        <begin position="119"/>
        <end position="471"/>
    </location>
</feature>
<dbReference type="Gene3D" id="3.20.20.80">
    <property type="entry name" value="Glycosidases"/>
    <property type="match status" value="1"/>
</dbReference>
<dbReference type="RefSeq" id="WP_245949995.1">
    <property type="nucleotide sequence ID" value="NZ_QTUA01000001.1"/>
</dbReference>
<comment type="catalytic activity">
    <reaction evidence="1">
        <text>Transfers a segment of a (1-&gt;4)-alpha-D-glucan chain to a primary hydroxy group in a similar glucan chain.</text>
        <dbReference type="EC" id="2.4.1.18"/>
    </reaction>
</comment>
<dbReference type="SUPFAM" id="SSF51445">
    <property type="entry name" value="(Trans)glycosidases"/>
    <property type="match status" value="1"/>
</dbReference>
<protein>
    <recommendedName>
        <fullName evidence="3">1,4-alpha-glucan branching enzyme</fullName>
        <ecNumber evidence="3">2.4.1.18</ecNumber>
    </recommendedName>
</protein>
<gene>
    <name evidence="7" type="ORF">DFJ65_0880</name>
</gene>
<dbReference type="PANTHER" id="PTHR43651">
    <property type="entry name" value="1,4-ALPHA-GLUCAN-BRANCHING ENZYME"/>
    <property type="match status" value="1"/>
</dbReference>
<comment type="similarity">
    <text evidence="2">Belongs to the glycosyl hydrolase 13 family. GlgB subfamily.</text>
</comment>
<dbReference type="AlphaFoldDB" id="A0A3D9UKP1"/>
<dbReference type="PIRSF" id="PIRSF000463">
    <property type="entry name" value="GlgB"/>
    <property type="match status" value="1"/>
</dbReference>
<dbReference type="Gene3D" id="2.60.40.10">
    <property type="entry name" value="Immunoglobulins"/>
    <property type="match status" value="1"/>
</dbReference>
<comment type="caution">
    <text evidence="7">The sequence shown here is derived from an EMBL/GenBank/DDBJ whole genome shotgun (WGS) entry which is preliminary data.</text>
</comment>
<evidence type="ECO:0000259" key="6">
    <source>
        <dbReference type="SMART" id="SM00642"/>
    </source>
</evidence>
<dbReference type="InterPro" id="IPR004193">
    <property type="entry name" value="Glyco_hydro_13_N"/>
</dbReference>
<dbReference type="InterPro" id="IPR013780">
    <property type="entry name" value="Glyco_hydro_b"/>
</dbReference>
<dbReference type="InterPro" id="IPR006048">
    <property type="entry name" value="A-amylase/branching_C"/>
</dbReference>
<organism evidence="7 8">
    <name type="scientific">Calidifontibacter indicus</name>
    <dbReference type="NCBI Taxonomy" id="419650"/>
    <lineage>
        <taxon>Bacteria</taxon>
        <taxon>Bacillati</taxon>
        <taxon>Actinomycetota</taxon>
        <taxon>Actinomycetes</taxon>
        <taxon>Micrococcales</taxon>
        <taxon>Dermacoccaceae</taxon>
        <taxon>Calidifontibacter</taxon>
    </lineage>
</organism>
<dbReference type="Proteomes" id="UP000256253">
    <property type="component" value="Unassembled WGS sequence"/>
</dbReference>
<evidence type="ECO:0000256" key="2">
    <source>
        <dbReference type="ARBA" id="ARBA00009000"/>
    </source>
</evidence>
<evidence type="ECO:0000256" key="5">
    <source>
        <dbReference type="PIRSR" id="PIRSR000463-1"/>
    </source>
</evidence>
<keyword evidence="8" id="KW-1185">Reference proteome</keyword>
<dbReference type="GO" id="GO:0004553">
    <property type="term" value="F:hydrolase activity, hydrolyzing O-glycosyl compounds"/>
    <property type="evidence" value="ECO:0007669"/>
    <property type="project" value="InterPro"/>
</dbReference>
<dbReference type="CDD" id="cd02855">
    <property type="entry name" value="E_set_GBE_prok_N"/>
    <property type="match status" value="1"/>
</dbReference>
<dbReference type="Gene3D" id="2.60.40.1180">
    <property type="entry name" value="Golgi alpha-mannosidase II"/>
    <property type="match status" value="1"/>
</dbReference>
<evidence type="ECO:0000313" key="7">
    <source>
        <dbReference type="EMBL" id="REF29896.1"/>
    </source>
</evidence>
<keyword evidence="4" id="KW-0808">Transferase</keyword>
<dbReference type="PANTHER" id="PTHR43651:SF11">
    <property type="entry name" value="MALTO-OLIGOSYLTREHALOSE TREHALOHYDROLASE"/>
    <property type="match status" value="1"/>
</dbReference>
<dbReference type="InterPro" id="IPR017853">
    <property type="entry name" value="GH"/>
</dbReference>
<dbReference type="GO" id="GO:0043169">
    <property type="term" value="F:cation binding"/>
    <property type="evidence" value="ECO:0007669"/>
    <property type="project" value="InterPro"/>
</dbReference>
<feature type="active site" description="Nucleophile" evidence="5">
    <location>
        <position position="277"/>
    </location>
</feature>
<proteinExistence type="inferred from homology"/>
<name>A0A3D9UKP1_9MICO</name>
<dbReference type="InterPro" id="IPR044143">
    <property type="entry name" value="GlgB_N_E_set_prok"/>
</dbReference>
<evidence type="ECO:0000313" key="8">
    <source>
        <dbReference type="Proteomes" id="UP000256253"/>
    </source>
</evidence>
<dbReference type="EMBL" id="QTUA01000001">
    <property type="protein sequence ID" value="REF29896.1"/>
    <property type="molecule type" value="Genomic_DNA"/>
</dbReference>
<dbReference type="GO" id="GO:0005978">
    <property type="term" value="P:glycogen biosynthetic process"/>
    <property type="evidence" value="ECO:0007669"/>
    <property type="project" value="InterPro"/>
</dbReference>
<feature type="active site" description="Proton donor" evidence="5">
    <location>
        <position position="318"/>
    </location>
</feature>
<dbReference type="SMART" id="SM00642">
    <property type="entry name" value="Aamy"/>
    <property type="match status" value="1"/>
</dbReference>
<dbReference type="InterPro" id="IPR037439">
    <property type="entry name" value="Branching_enzy"/>
</dbReference>
<dbReference type="SUPFAM" id="SSF81296">
    <property type="entry name" value="E set domains"/>
    <property type="match status" value="1"/>
</dbReference>
<sequence>MGQREGMGAIPFDGGVAFRVWAPNAEQVCVIGDFNDWDGGATVMESEGNGYWYAETSAQVGQEYKYQLTAGGQTFQRVDPYARKVTNSVGNGVIYDHGAYDWGDDSPGLSRRDDLVIYELHVGSFNAEQGRGSFQSVIDRLDHVQSLGANVIELMPVMEFAGDDSWGYNPAHLFAVESVLGGPDGLKDLVKAAHQRGLAVIVDVVYNHFGPSDLATWQFDGWSENGKGGIYFYNDDRSSTPWGDTRPDYGRPEVRAFIRDNAVLWLNDFHADGLRFDMTPYIRSRDGSGMDIPEGWEMMREVNSLVREQFPDRLLIAEDMQQNPAVSSTDEGGAAFHAQWDGAFVHPIREALKASNDDERSLEAVATAILKTYNDDAFERVIYTESHDEVANGKARVPLEVAPDDTSGELAQKLATMGAAMLLTPPGIPMLFMGQEFLQDGWFQDTVPLDWSLAEEQSGVLQIWRDLISLRRNASGRSAGLRGQHTQLVHADDAANVIAYHRWADGGPGDSVFVVVNLSGEARTDLPVQFPAAGGWELLMNTDGISYSEEYGSVESTSVTADGDPASASVNVGPYSALIYGFTG</sequence>
<evidence type="ECO:0000256" key="4">
    <source>
        <dbReference type="ARBA" id="ARBA00022679"/>
    </source>
</evidence>
<evidence type="ECO:0000256" key="1">
    <source>
        <dbReference type="ARBA" id="ARBA00000826"/>
    </source>
</evidence>
<dbReference type="Pfam" id="PF02806">
    <property type="entry name" value="Alpha-amylase_C"/>
    <property type="match status" value="1"/>
</dbReference>
<evidence type="ECO:0000256" key="3">
    <source>
        <dbReference type="ARBA" id="ARBA00012541"/>
    </source>
</evidence>
<dbReference type="SUPFAM" id="SSF51011">
    <property type="entry name" value="Glycosyl hydrolase domain"/>
    <property type="match status" value="1"/>
</dbReference>
<dbReference type="CDD" id="cd11325">
    <property type="entry name" value="AmyAc_GTHase"/>
    <property type="match status" value="1"/>
</dbReference>
<dbReference type="Pfam" id="PF02922">
    <property type="entry name" value="CBM_48"/>
    <property type="match status" value="1"/>
</dbReference>
<accession>A0A3D9UKP1</accession>
<dbReference type="EC" id="2.4.1.18" evidence="3"/>
<dbReference type="GO" id="GO:0003844">
    <property type="term" value="F:1,4-alpha-glucan branching enzyme activity"/>
    <property type="evidence" value="ECO:0007669"/>
    <property type="project" value="UniProtKB-EC"/>
</dbReference>
<dbReference type="InterPro" id="IPR014756">
    <property type="entry name" value="Ig_E-set"/>
</dbReference>
<dbReference type="InterPro" id="IPR013783">
    <property type="entry name" value="Ig-like_fold"/>
</dbReference>
<reference evidence="7 8" key="1">
    <citation type="submission" date="2018-08" db="EMBL/GenBank/DDBJ databases">
        <title>Sequencing the genomes of 1000 actinobacteria strains.</title>
        <authorList>
            <person name="Klenk H.-P."/>
        </authorList>
    </citation>
    <scope>NUCLEOTIDE SEQUENCE [LARGE SCALE GENOMIC DNA]</scope>
    <source>
        <strain evidence="7 8">DSM 22967</strain>
    </source>
</reference>
<dbReference type="InterPro" id="IPR006047">
    <property type="entry name" value="GH13_cat_dom"/>
</dbReference>
<keyword evidence="7" id="KW-0378">Hydrolase</keyword>